<gene>
    <name evidence="2" type="ORF">U9M48_025936</name>
</gene>
<proteinExistence type="predicted"/>
<feature type="region of interest" description="Disordered" evidence="1">
    <location>
        <begin position="614"/>
        <end position="782"/>
    </location>
</feature>
<evidence type="ECO:0000313" key="2">
    <source>
        <dbReference type="EMBL" id="WVZ78185.1"/>
    </source>
</evidence>
<feature type="region of interest" description="Disordered" evidence="1">
    <location>
        <begin position="405"/>
        <end position="428"/>
    </location>
</feature>
<accession>A0AAQ3TUZ8</accession>
<feature type="region of interest" description="Disordered" evidence="1">
    <location>
        <begin position="234"/>
        <end position="287"/>
    </location>
</feature>
<dbReference type="EMBL" id="CP144749">
    <property type="protein sequence ID" value="WVZ78185.1"/>
    <property type="molecule type" value="Genomic_DNA"/>
</dbReference>
<keyword evidence="3" id="KW-1185">Reference proteome</keyword>
<dbReference type="AlphaFoldDB" id="A0AAQ3TUZ8"/>
<feature type="non-terminal residue" evidence="2">
    <location>
        <position position="1"/>
    </location>
</feature>
<feature type="region of interest" description="Disordered" evidence="1">
    <location>
        <begin position="56"/>
        <end position="97"/>
    </location>
</feature>
<feature type="region of interest" description="Disordered" evidence="1">
    <location>
        <begin position="303"/>
        <end position="336"/>
    </location>
</feature>
<dbReference type="Proteomes" id="UP001341281">
    <property type="component" value="Chromosome 05"/>
</dbReference>
<feature type="compositionally biased region" description="Polar residues" evidence="1">
    <location>
        <begin position="240"/>
        <end position="267"/>
    </location>
</feature>
<reference evidence="2 3" key="1">
    <citation type="submission" date="2024-02" db="EMBL/GenBank/DDBJ databases">
        <title>High-quality chromosome-scale genome assembly of Pensacola bahiagrass (Paspalum notatum Flugge var. saurae).</title>
        <authorList>
            <person name="Vega J.M."/>
            <person name="Podio M."/>
            <person name="Orjuela J."/>
            <person name="Siena L.A."/>
            <person name="Pessino S.C."/>
            <person name="Combes M.C."/>
            <person name="Mariac C."/>
            <person name="Albertini E."/>
            <person name="Pupilli F."/>
            <person name="Ortiz J.P.A."/>
            <person name="Leblanc O."/>
        </authorList>
    </citation>
    <scope>NUCLEOTIDE SEQUENCE [LARGE SCALE GENOMIC DNA]</scope>
    <source>
        <strain evidence="2">R1</strain>
        <tissue evidence="2">Leaf</tissue>
    </source>
</reference>
<evidence type="ECO:0000313" key="3">
    <source>
        <dbReference type="Proteomes" id="UP001341281"/>
    </source>
</evidence>
<protein>
    <submittedName>
        <fullName evidence="2">Uncharacterized protein</fullName>
    </submittedName>
</protein>
<sequence>IDDAVLRVGPRRDGDGVEPLHNLLRRGARLGVVADAGARHVEHPAGLLSVPGVQDAGVHHLPAPPFPPHPHRPRRDVAAAPRRPRHVHGPAPRHELQQHDAEAVHVAAVGGDGRVAVLRRDVAQRADQVRRDVRVRGQQHQARQPEVREAGLHGGVQEDVAGLDVAVQDARLGRGVQVRQPARGAARHAEPRRPRQRAAAALVEPVVQAPVLHVRVDEQPVLAGAAPRSGTRFRCRTRDSVSTSARNSRSICQKSPDSRFTATSRPSGSVARYTMPKPPHPTMRDSSKLPVAFNTSSSVVVTVPRSPSLSSSSSLPGKSSTSVDLAAAGSMSPPLSSSSAATLALSSCRLDHERHVTAAATARSSAVPTLIAATTPALRSLLLFPPAPASAALGAHRATWMPHSKGFPSKSARENVENCPPTGTSPERLLNETSKWERKLSCVSDAGIAPESALFDRSSDSRLVIPDSSAGMGPDSLGPEKALKETSRRTILLRLRRRGERPPERELVWRLRNCSDRTPKRSSGRAPAMALPSSESSTSDRHWPNPTGNGPERPLMESRMMRTPGDASHRAAASTAPTKLFPDASYTVRLPAPISTGWVPLNALYETLNSRSAGRSIAVPGPRSSPASVLALTSSTSRPRSRSSAAGSAPRSAFPERFSARSAASPASDADTSPRSVRLGSASPTTTATAPPAAVSAAHCTPGQSQHPSSDALATGQPSTAASRPAENPRSAARSAEPHGCPAPSPGRDNTITHSAASSIAALLPMPGDKTRSASRWELSYS</sequence>
<evidence type="ECO:0000256" key="1">
    <source>
        <dbReference type="SAM" id="MobiDB-lite"/>
    </source>
</evidence>
<feature type="compositionally biased region" description="Low complexity" evidence="1">
    <location>
        <begin position="633"/>
        <end position="698"/>
    </location>
</feature>
<feature type="region of interest" description="Disordered" evidence="1">
    <location>
        <begin position="516"/>
        <end position="576"/>
    </location>
</feature>
<organism evidence="2 3">
    <name type="scientific">Paspalum notatum var. saurae</name>
    <dbReference type="NCBI Taxonomy" id="547442"/>
    <lineage>
        <taxon>Eukaryota</taxon>
        <taxon>Viridiplantae</taxon>
        <taxon>Streptophyta</taxon>
        <taxon>Embryophyta</taxon>
        <taxon>Tracheophyta</taxon>
        <taxon>Spermatophyta</taxon>
        <taxon>Magnoliopsida</taxon>
        <taxon>Liliopsida</taxon>
        <taxon>Poales</taxon>
        <taxon>Poaceae</taxon>
        <taxon>PACMAD clade</taxon>
        <taxon>Panicoideae</taxon>
        <taxon>Andropogonodae</taxon>
        <taxon>Paspaleae</taxon>
        <taxon>Paspalinae</taxon>
        <taxon>Paspalum</taxon>
    </lineage>
</organism>
<name>A0AAQ3TUZ8_PASNO</name>